<accession>A0ABQ6LHA0</accession>
<evidence type="ECO:0000313" key="1">
    <source>
        <dbReference type="EMBL" id="GMG81489.1"/>
    </source>
</evidence>
<organism evidence="1 2">
    <name type="scientific">Paralimibaculum aggregatum</name>
    <dbReference type="NCBI Taxonomy" id="3036245"/>
    <lineage>
        <taxon>Bacteria</taxon>
        <taxon>Pseudomonadati</taxon>
        <taxon>Pseudomonadota</taxon>
        <taxon>Alphaproteobacteria</taxon>
        <taxon>Rhodobacterales</taxon>
        <taxon>Paracoccaceae</taxon>
        <taxon>Paralimibaculum</taxon>
    </lineage>
</organism>
<protein>
    <submittedName>
        <fullName evidence="1">Uncharacterized protein</fullName>
    </submittedName>
</protein>
<proteinExistence type="predicted"/>
<dbReference type="EMBL" id="BSYI01000004">
    <property type="protein sequence ID" value="GMG81489.1"/>
    <property type="molecule type" value="Genomic_DNA"/>
</dbReference>
<keyword evidence="2" id="KW-1185">Reference proteome</keyword>
<sequence length="77" mass="8507">MTESDDDAEGGRVLRFPQSRTRIGPREPARDLGLSALTRLAGADARSARGHWCSRCRGIWYSCFLEAECPVCGNRHG</sequence>
<reference evidence="1 2" key="1">
    <citation type="submission" date="2023-04" db="EMBL/GenBank/DDBJ databases">
        <title>Marinoamorphus aggregata gen. nov., sp. Nov., isolate from tissue of brittle star Ophioplocus japonicus.</title>
        <authorList>
            <person name="Kawano K."/>
            <person name="Sawayama S."/>
            <person name="Nakagawa S."/>
        </authorList>
    </citation>
    <scope>NUCLEOTIDE SEQUENCE [LARGE SCALE GENOMIC DNA]</scope>
    <source>
        <strain evidence="1 2">NKW23</strain>
    </source>
</reference>
<evidence type="ECO:0000313" key="2">
    <source>
        <dbReference type="Proteomes" id="UP001239909"/>
    </source>
</evidence>
<dbReference type="Proteomes" id="UP001239909">
    <property type="component" value="Unassembled WGS sequence"/>
</dbReference>
<gene>
    <name evidence="1" type="ORF">LNKW23_07020</name>
</gene>
<name>A0ABQ6LHA0_9RHOB</name>
<comment type="caution">
    <text evidence="1">The sequence shown here is derived from an EMBL/GenBank/DDBJ whole genome shotgun (WGS) entry which is preliminary data.</text>
</comment>
<dbReference type="RefSeq" id="WP_285670153.1">
    <property type="nucleotide sequence ID" value="NZ_BSYI01000004.1"/>
</dbReference>